<protein>
    <submittedName>
        <fullName evidence="1">Uncharacterized protein</fullName>
    </submittedName>
</protein>
<dbReference type="EMBL" id="JAKOAV010000003">
    <property type="protein sequence ID" value="MDF9407350.1"/>
    <property type="molecule type" value="Genomic_DNA"/>
</dbReference>
<proteinExistence type="predicted"/>
<evidence type="ECO:0000313" key="1">
    <source>
        <dbReference type="EMBL" id="MDF9407350.1"/>
    </source>
</evidence>
<evidence type="ECO:0000313" key="2">
    <source>
        <dbReference type="Proteomes" id="UP001154312"/>
    </source>
</evidence>
<keyword evidence="2" id="KW-1185">Reference proteome</keyword>
<organism evidence="1 2">
    <name type="scientific">Pelotomaculum isophthalicicum JI</name>
    <dbReference type="NCBI Taxonomy" id="947010"/>
    <lineage>
        <taxon>Bacteria</taxon>
        <taxon>Bacillati</taxon>
        <taxon>Bacillota</taxon>
        <taxon>Clostridia</taxon>
        <taxon>Eubacteriales</taxon>
        <taxon>Desulfotomaculaceae</taxon>
        <taxon>Pelotomaculum</taxon>
    </lineage>
</organism>
<reference evidence="1" key="1">
    <citation type="submission" date="2022-02" db="EMBL/GenBank/DDBJ databases">
        <authorList>
            <person name="Leng L."/>
        </authorList>
    </citation>
    <scope>NUCLEOTIDE SEQUENCE</scope>
    <source>
        <strain evidence="1">JI</strain>
    </source>
</reference>
<comment type="caution">
    <text evidence="1">The sequence shown here is derived from an EMBL/GenBank/DDBJ whole genome shotgun (WGS) entry which is preliminary data.</text>
</comment>
<dbReference type="AlphaFoldDB" id="A0A9X4H0N4"/>
<name>A0A9X4H0N4_9FIRM</name>
<dbReference type="RefSeq" id="WP_277442572.1">
    <property type="nucleotide sequence ID" value="NZ_JAKOAV010000003.1"/>
</dbReference>
<dbReference type="Proteomes" id="UP001154312">
    <property type="component" value="Unassembled WGS sequence"/>
</dbReference>
<sequence length="84" mass="9648">MSVCPACNSLAAINKNCPLCGCPMYDAGAIQDFYDNYSAFLEQEIYEDGYRSYSHDFCVHLFACPNCHFDINIKFRRLNKSLLF</sequence>
<gene>
    <name evidence="1" type="ORF">L7E55_03085</name>
</gene>
<accession>A0A9X4H0N4</accession>